<dbReference type="InterPro" id="IPR001839">
    <property type="entry name" value="TGF-b_C"/>
</dbReference>
<evidence type="ECO:0000256" key="9">
    <source>
        <dbReference type="SAM" id="SignalP"/>
    </source>
</evidence>
<dbReference type="InterPro" id="IPR043401">
    <property type="entry name" value="GDNF_fam"/>
</dbReference>
<dbReference type="RefSeq" id="XP_015276540.1">
    <property type="nucleotide sequence ID" value="XM_015421054.1"/>
</dbReference>
<dbReference type="InterPro" id="IPR029034">
    <property type="entry name" value="Cystine-knot_cytokine"/>
</dbReference>
<evidence type="ECO:0000313" key="12">
    <source>
        <dbReference type="RefSeq" id="XP_015276540.1"/>
    </source>
</evidence>
<dbReference type="PANTHER" id="PTHR12173">
    <property type="entry name" value="GDNF SUBFAMILY OF TGF-BETA FAMILY"/>
    <property type="match status" value="1"/>
</dbReference>
<dbReference type="SMART" id="SM00204">
    <property type="entry name" value="TGFB"/>
    <property type="match status" value="1"/>
</dbReference>
<evidence type="ECO:0000256" key="7">
    <source>
        <dbReference type="RuleBase" id="RU000354"/>
    </source>
</evidence>
<evidence type="ECO:0000256" key="4">
    <source>
        <dbReference type="ARBA" id="ARBA00022729"/>
    </source>
</evidence>
<evidence type="ECO:0000256" key="1">
    <source>
        <dbReference type="ARBA" id="ARBA00004613"/>
    </source>
</evidence>
<dbReference type="PROSITE" id="PS51362">
    <property type="entry name" value="TGF_BETA_2"/>
    <property type="match status" value="1"/>
</dbReference>
<evidence type="ECO:0000256" key="6">
    <source>
        <dbReference type="ARBA" id="ARBA00023157"/>
    </source>
</evidence>
<evidence type="ECO:0000256" key="8">
    <source>
        <dbReference type="SAM" id="MobiDB-lite"/>
    </source>
</evidence>
<keyword evidence="5 7" id="KW-0339">Growth factor</keyword>
<evidence type="ECO:0000256" key="5">
    <source>
        <dbReference type="ARBA" id="ARBA00023030"/>
    </source>
</evidence>
<organism evidence="11 12">
    <name type="scientific">Gekko japonicus</name>
    <name type="common">Schlegel's Japanese gecko</name>
    <dbReference type="NCBI Taxonomy" id="146911"/>
    <lineage>
        <taxon>Eukaryota</taxon>
        <taxon>Metazoa</taxon>
        <taxon>Chordata</taxon>
        <taxon>Craniata</taxon>
        <taxon>Vertebrata</taxon>
        <taxon>Euteleostomi</taxon>
        <taxon>Lepidosauria</taxon>
        <taxon>Squamata</taxon>
        <taxon>Bifurcata</taxon>
        <taxon>Gekkota</taxon>
        <taxon>Gekkonidae</taxon>
        <taxon>Gekkoninae</taxon>
        <taxon>Gekko</taxon>
    </lineage>
</organism>
<comment type="subcellular location">
    <subcellularLocation>
        <location evidence="1">Secreted</location>
    </subcellularLocation>
</comment>
<name>A0ABM1KS53_GEKJA</name>
<dbReference type="GeneID" id="107118694"/>
<protein>
    <submittedName>
        <fullName evidence="12">Persephin</fullName>
    </submittedName>
</protein>
<feature type="compositionally biased region" description="Basic and acidic residues" evidence="8">
    <location>
        <begin position="53"/>
        <end position="67"/>
    </location>
</feature>
<gene>
    <name evidence="12" type="primary">PSPN</name>
</gene>
<evidence type="ECO:0000313" key="11">
    <source>
        <dbReference type="Proteomes" id="UP000694871"/>
    </source>
</evidence>
<dbReference type="PANTHER" id="PTHR12173:SF8">
    <property type="entry name" value="PERSEPHIN"/>
    <property type="match status" value="1"/>
</dbReference>
<feature type="signal peptide" evidence="9">
    <location>
        <begin position="1"/>
        <end position="21"/>
    </location>
</feature>
<keyword evidence="4 9" id="KW-0732">Signal</keyword>
<keyword evidence="6" id="KW-1015">Disulfide bond</keyword>
<dbReference type="SUPFAM" id="SSF57501">
    <property type="entry name" value="Cystine-knot cytokines"/>
    <property type="match status" value="1"/>
</dbReference>
<feature type="chain" id="PRO_5047434630" evidence="9">
    <location>
        <begin position="22"/>
        <end position="169"/>
    </location>
</feature>
<evidence type="ECO:0000259" key="10">
    <source>
        <dbReference type="PROSITE" id="PS51362"/>
    </source>
</evidence>
<comment type="similarity">
    <text evidence="2">Belongs to the TGF-beta family. GDNF subfamily.</text>
</comment>
<dbReference type="Pfam" id="PF00019">
    <property type="entry name" value="TGF_beta"/>
    <property type="match status" value="1"/>
</dbReference>
<sequence>MGTPRLLYALALVLSLRLVSSRPAEDGMMRKPGIQIADALQTPLETQPPEEASWTREGLHGPPDPRRHTWDLVAEQGCHLRSLLIRVKDLGLGYDSEETILFKYCGGTCRKARTNHDMTLALLLRDSEIPAVGEPCCRPSRYEDVAFLDDSHQWHEVEQLSASSCSCMG</sequence>
<keyword evidence="11" id="KW-1185">Reference proteome</keyword>
<dbReference type="Proteomes" id="UP000694871">
    <property type="component" value="Unplaced"/>
</dbReference>
<reference evidence="12" key="1">
    <citation type="submission" date="2025-08" db="UniProtKB">
        <authorList>
            <consortium name="RefSeq"/>
        </authorList>
    </citation>
    <scope>IDENTIFICATION</scope>
</reference>
<feature type="domain" description="TGF-beta family profile" evidence="10">
    <location>
        <begin position="66"/>
        <end position="168"/>
    </location>
</feature>
<dbReference type="CDD" id="cd19382">
    <property type="entry name" value="TGF_beta_Persephin"/>
    <property type="match status" value="1"/>
</dbReference>
<evidence type="ECO:0000256" key="3">
    <source>
        <dbReference type="ARBA" id="ARBA00022525"/>
    </source>
</evidence>
<feature type="region of interest" description="Disordered" evidence="8">
    <location>
        <begin position="46"/>
        <end position="67"/>
    </location>
</feature>
<keyword evidence="3" id="KW-0964">Secreted</keyword>
<accession>A0ABM1KS53</accession>
<proteinExistence type="inferred from homology"/>
<evidence type="ECO:0000256" key="2">
    <source>
        <dbReference type="ARBA" id="ARBA00009832"/>
    </source>
</evidence>
<dbReference type="Gene3D" id="2.10.90.10">
    <property type="entry name" value="Cystine-knot cytokines"/>
    <property type="match status" value="1"/>
</dbReference>